<evidence type="ECO:0000313" key="2">
    <source>
        <dbReference type="Proteomes" id="UP000789920"/>
    </source>
</evidence>
<evidence type="ECO:0000313" key="1">
    <source>
        <dbReference type="EMBL" id="CAG8847686.1"/>
    </source>
</evidence>
<protein>
    <submittedName>
        <fullName evidence="1">1037_t:CDS:1</fullName>
    </submittedName>
</protein>
<feature type="non-terminal residue" evidence="1">
    <location>
        <position position="122"/>
    </location>
</feature>
<dbReference type="EMBL" id="CAJVQC010157153">
    <property type="protein sequence ID" value="CAG8847686.1"/>
    <property type="molecule type" value="Genomic_DNA"/>
</dbReference>
<reference evidence="1" key="1">
    <citation type="submission" date="2021-06" db="EMBL/GenBank/DDBJ databases">
        <authorList>
            <person name="Kallberg Y."/>
            <person name="Tangrot J."/>
            <person name="Rosling A."/>
        </authorList>
    </citation>
    <scope>NUCLEOTIDE SEQUENCE</scope>
    <source>
        <strain evidence="1">MA461A</strain>
    </source>
</reference>
<keyword evidence="2" id="KW-1185">Reference proteome</keyword>
<gene>
    <name evidence="1" type="ORF">RPERSI_LOCUS34752</name>
</gene>
<proteinExistence type="predicted"/>
<accession>A0ACA9SS97</accession>
<organism evidence="1 2">
    <name type="scientific">Racocetra persica</name>
    <dbReference type="NCBI Taxonomy" id="160502"/>
    <lineage>
        <taxon>Eukaryota</taxon>
        <taxon>Fungi</taxon>
        <taxon>Fungi incertae sedis</taxon>
        <taxon>Mucoromycota</taxon>
        <taxon>Glomeromycotina</taxon>
        <taxon>Glomeromycetes</taxon>
        <taxon>Diversisporales</taxon>
        <taxon>Gigasporaceae</taxon>
        <taxon>Racocetra</taxon>
    </lineage>
</organism>
<feature type="non-terminal residue" evidence="1">
    <location>
        <position position="1"/>
    </location>
</feature>
<comment type="caution">
    <text evidence="1">The sequence shown here is derived from an EMBL/GenBank/DDBJ whole genome shotgun (WGS) entry which is preliminary data.</text>
</comment>
<sequence>WLKIGHIFNLLEKRTKVCPNSVCRCEKKLKIIENCEQCKNNIKCEAEYLIMCNDCLYEVLEGESANWSSGNLLIDEFIKKTQRSLYYTRYPERIPYNFYIRYSEWISYNFLTKIKYIGGGEF</sequence>
<dbReference type="Proteomes" id="UP000789920">
    <property type="component" value="Unassembled WGS sequence"/>
</dbReference>
<name>A0ACA9SS97_9GLOM</name>